<sequence>MRLTLSVTRAPRISSVTSTSPHATLGFFGSEEIVIGWLFMAAIISQPSETPSCNATQVAAR</sequence>
<protein>
    <submittedName>
        <fullName evidence="1">Unannotated protein</fullName>
    </submittedName>
</protein>
<proteinExistence type="predicted"/>
<accession>A0A6J6BHQ0</accession>
<dbReference type="AlphaFoldDB" id="A0A6J6BHQ0"/>
<name>A0A6J6BHQ0_9ZZZZ</name>
<organism evidence="1">
    <name type="scientific">freshwater metagenome</name>
    <dbReference type="NCBI Taxonomy" id="449393"/>
    <lineage>
        <taxon>unclassified sequences</taxon>
        <taxon>metagenomes</taxon>
        <taxon>ecological metagenomes</taxon>
    </lineage>
</organism>
<dbReference type="EMBL" id="CAEZSJ010000062">
    <property type="protein sequence ID" value="CAB4538516.1"/>
    <property type="molecule type" value="Genomic_DNA"/>
</dbReference>
<evidence type="ECO:0000313" key="1">
    <source>
        <dbReference type="EMBL" id="CAB4538516.1"/>
    </source>
</evidence>
<reference evidence="1" key="1">
    <citation type="submission" date="2020-05" db="EMBL/GenBank/DDBJ databases">
        <authorList>
            <person name="Chiriac C."/>
            <person name="Salcher M."/>
            <person name="Ghai R."/>
            <person name="Kavagutti S V."/>
        </authorList>
    </citation>
    <scope>NUCLEOTIDE SEQUENCE</scope>
</reference>
<gene>
    <name evidence="1" type="ORF">UFOPK1425_00437</name>
</gene>